<dbReference type="SUPFAM" id="SSF50447">
    <property type="entry name" value="Translation proteins"/>
    <property type="match status" value="1"/>
</dbReference>
<dbReference type="GO" id="GO:0005525">
    <property type="term" value="F:GTP binding"/>
    <property type="evidence" value="ECO:0007669"/>
    <property type="project" value="UniProtKB-KW"/>
</dbReference>
<organism evidence="4">
    <name type="scientific">Brassica napus</name>
    <name type="common">Rape</name>
    <dbReference type="NCBI Taxonomy" id="3708"/>
    <lineage>
        <taxon>Eukaryota</taxon>
        <taxon>Viridiplantae</taxon>
        <taxon>Streptophyta</taxon>
        <taxon>Embryophyta</taxon>
        <taxon>Tracheophyta</taxon>
        <taxon>Spermatophyta</taxon>
        <taxon>Magnoliopsida</taxon>
        <taxon>eudicotyledons</taxon>
        <taxon>Gunneridae</taxon>
        <taxon>Pentapetalae</taxon>
        <taxon>rosids</taxon>
        <taxon>malvids</taxon>
        <taxon>Brassicales</taxon>
        <taxon>Brassicaceae</taxon>
        <taxon>Brassiceae</taxon>
        <taxon>Brassica</taxon>
    </lineage>
</organism>
<reference evidence="4" key="1">
    <citation type="submission" date="2021-01" db="EMBL/GenBank/DDBJ databases">
        <authorList>
            <consortium name="Genoscope - CEA"/>
            <person name="William W."/>
        </authorList>
    </citation>
    <scope>NUCLEOTIDE SEQUENCE</scope>
</reference>
<evidence type="ECO:0000256" key="3">
    <source>
        <dbReference type="SAM" id="SignalP"/>
    </source>
</evidence>
<feature type="chain" id="PRO_5032375892" evidence="3">
    <location>
        <begin position="18"/>
        <end position="116"/>
    </location>
</feature>
<evidence type="ECO:0000256" key="1">
    <source>
        <dbReference type="ARBA" id="ARBA00022741"/>
    </source>
</evidence>
<dbReference type="EMBL" id="HG994367">
    <property type="protein sequence ID" value="CAF1696941.1"/>
    <property type="molecule type" value="Genomic_DNA"/>
</dbReference>
<feature type="signal peptide" evidence="3">
    <location>
        <begin position="1"/>
        <end position="17"/>
    </location>
</feature>
<proteinExistence type="predicted"/>
<dbReference type="Gene3D" id="2.40.30.10">
    <property type="entry name" value="Translation factors"/>
    <property type="match status" value="1"/>
</dbReference>
<dbReference type="InterPro" id="IPR009000">
    <property type="entry name" value="Transl_B-barrel_sf"/>
</dbReference>
<evidence type="ECO:0000256" key="2">
    <source>
        <dbReference type="ARBA" id="ARBA00023134"/>
    </source>
</evidence>
<name>A0A816I231_BRANA</name>
<protein>
    <submittedName>
        <fullName evidence="4">(rape) hypothetical protein</fullName>
    </submittedName>
</protein>
<keyword evidence="2" id="KW-0342">GTP-binding</keyword>
<gene>
    <name evidence="4" type="ORF">DARMORV10_C03P05220.1</name>
</gene>
<dbReference type="InterPro" id="IPR027417">
    <property type="entry name" value="P-loop_NTPase"/>
</dbReference>
<keyword evidence="3" id="KW-0732">Signal</keyword>
<dbReference type="Gene3D" id="3.40.50.300">
    <property type="entry name" value="P-loop containing nucleotide triphosphate hydrolases"/>
    <property type="match status" value="1"/>
</dbReference>
<dbReference type="InterPro" id="IPR050100">
    <property type="entry name" value="TRAFAC_GTPase_members"/>
</dbReference>
<dbReference type="Proteomes" id="UP001295469">
    <property type="component" value="Chromosome C03"/>
</dbReference>
<dbReference type="PANTHER" id="PTHR23115">
    <property type="entry name" value="TRANSLATION FACTOR"/>
    <property type="match status" value="1"/>
</dbReference>
<sequence length="116" mass="12267">MLIIWILLLDAVDSVNSPDRDVSKPLLMPICDVVRSNSHGQVSACGKLESGAVRSGSKIMVMPSGEQELCGLSGLHHCKAGDNVAIALQGIDANQLEFHVHHAKEAATVVKLMGNA</sequence>
<evidence type="ECO:0000313" key="4">
    <source>
        <dbReference type="EMBL" id="CAF1696941.1"/>
    </source>
</evidence>
<keyword evidence="1" id="KW-0547">Nucleotide-binding</keyword>
<dbReference type="AlphaFoldDB" id="A0A816I231"/>
<accession>A0A816I231</accession>